<keyword evidence="1" id="KW-0808">Transferase</keyword>
<dbReference type="InterPro" id="IPR010342">
    <property type="entry name" value="DUF938"/>
</dbReference>
<comment type="caution">
    <text evidence="1">The sequence shown here is derived from an EMBL/GenBank/DDBJ whole genome shotgun (WGS) entry which is preliminary data.</text>
</comment>
<keyword evidence="2" id="KW-1185">Reference proteome</keyword>
<dbReference type="Pfam" id="PF06080">
    <property type="entry name" value="DUF938"/>
    <property type="match status" value="1"/>
</dbReference>
<accession>A0ABT0GGX3</accession>
<dbReference type="RefSeq" id="WP_248208100.1">
    <property type="nucleotide sequence ID" value="NZ_JALNMH010000006.1"/>
</dbReference>
<evidence type="ECO:0000313" key="1">
    <source>
        <dbReference type="EMBL" id="MCK7593776.1"/>
    </source>
</evidence>
<name>A0ABT0GGX3_9GAMM</name>
<dbReference type="InterPro" id="IPR029063">
    <property type="entry name" value="SAM-dependent_MTases_sf"/>
</dbReference>
<reference evidence="1" key="1">
    <citation type="submission" date="2022-04" db="EMBL/GenBank/DDBJ databases">
        <title>Lysobacter sp. CAU 1642 isolated from sea sand.</title>
        <authorList>
            <person name="Kim W."/>
        </authorList>
    </citation>
    <scope>NUCLEOTIDE SEQUENCE</scope>
    <source>
        <strain evidence="1">CAU 1642</strain>
    </source>
</reference>
<evidence type="ECO:0000313" key="2">
    <source>
        <dbReference type="Proteomes" id="UP001431449"/>
    </source>
</evidence>
<dbReference type="PANTHER" id="PTHR20974">
    <property type="entry name" value="UPF0585 PROTEIN CG18661"/>
    <property type="match status" value="1"/>
</dbReference>
<keyword evidence="1" id="KW-0489">Methyltransferase</keyword>
<sequence>MRPSTDKPFSPACERNQAPILGVLRPAFAGRRRVLEVGSGTGQHAVCFASNLPHLVWQASDRADYLPGIRAWLDEAGLPNTPRPLELDVMEEGWPATAEYDAAFMANTLHIMSWPMVETCFRRLDVALAADASLVIYGPFMRQGRQTSESNAAFDAELKRRDPAMGIRALESIEALAAATGFGPATVHPMPANNLCLVFRRTSRAAP</sequence>
<dbReference type="Proteomes" id="UP001431449">
    <property type="component" value="Unassembled WGS sequence"/>
</dbReference>
<dbReference type="EMBL" id="JALNMH010000006">
    <property type="protein sequence ID" value="MCK7593776.1"/>
    <property type="molecule type" value="Genomic_DNA"/>
</dbReference>
<dbReference type="SUPFAM" id="SSF53335">
    <property type="entry name" value="S-adenosyl-L-methionine-dependent methyltransferases"/>
    <property type="match status" value="1"/>
</dbReference>
<dbReference type="PANTHER" id="PTHR20974:SF0">
    <property type="entry name" value="UPF0585 PROTEIN CG18661"/>
    <property type="match status" value="1"/>
</dbReference>
<dbReference type="GO" id="GO:0008168">
    <property type="term" value="F:methyltransferase activity"/>
    <property type="evidence" value="ECO:0007669"/>
    <property type="project" value="UniProtKB-KW"/>
</dbReference>
<proteinExistence type="predicted"/>
<dbReference type="Gene3D" id="3.40.50.150">
    <property type="entry name" value="Vaccinia Virus protein VP39"/>
    <property type="match status" value="1"/>
</dbReference>
<protein>
    <submittedName>
        <fullName evidence="1">Class I SAM-dependent methyltransferase</fullName>
    </submittedName>
</protein>
<gene>
    <name evidence="1" type="ORF">M0G41_08845</name>
</gene>
<organism evidence="1 2">
    <name type="scientific">Pseudomarimonas salicorniae</name>
    <dbReference type="NCBI Taxonomy" id="2933270"/>
    <lineage>
        <taxon>Bacteria</taxon>
        <taxon>Pseudomonadati</taxon>
        <taxon>Pseudomonadota</taxon>
        <taxon>Gammaproteobacteria</taxon>
        <taxon>Lysobacterales</taxon>
        <taxon>Lysobacteraceae</taxon>
        <taxon>Pseudomarimonas</taxon>
    </lineage>
</organism>
<dbReference type="GO" id="GO:0032259">
    <property type="term" value="P:methylation"/>
    <property type="evidence" value="ECO:0007669"/>
    <property type="project" value="UniProtKB-KW"/>
</dbReference>